<dbReference type="InterPro" id="IPR047057">
    <property type="entry name" value="MerR_fam"/>
</dbReference>
<dbReference type="Pfam" id="PF07739">
    <property type="entry name" value="TipAS"/>
    <property type="match status" value="1"/>
</dbReference>
<reference evidence="6 7" key="1">
    <citation type="submission" date="2023-04" db="EMBL/GenBank/DDBJ databases">
        <title>Funneling lignin-derived compounds into biodiesel using alkali-halophilic Citricoccus sp. P2.</title>
        <authorList>
            <person name="Luo C.-B."/>
        </authorList>
    </citation>
    <scope>NUCLEOTIDE SEQUENCE [LARGE SCALE GENOMIC DNA]</scope>
    <source>
        <strain evidence="6 7">P2</strain>
    </source>
</reference>
<evidence type="ECO:0000256" key="4">
    <source>
        <dbReference type="ARBA" id="ARBA00023163"/>
    </source>
</evidence>
<keyword evidence="3" id="KW-0010">Activator</keyword>
<protein>
    <submittedName>
        <fullName evidence="6">TipAS antibiotic-recognition domain-containing protein</fullName>
    </submittedName>
</protein>
<dbReference type="InterPro" id="IPR009061">
    <property type="entry name" value="DNA-bd_dom_put_sf"/>
</dbReference>
<sequence>MRRSPAEKSPEPGRLWSTHEVVAATGLTSRTLRHYDRIGLLAPTEVGVGGLRLYDQDALLRLQRILLLRETGMPLAEIAVVVHDVVAAAPAEHHRQISALRAQRERLLADRERLDVQIATVDRTVEALQKGHEMTPETLFDGFNHEQYDAEVRQRWGDEAADRSNAWWNGLGEDGQRDFRDELEDLNAAWDRAIAAGVDPLSETAQEQARRHVEWLGRAMPQPLSRELVQGIVQMYVGDERFAQNYNRVSASGPQLVRDAVHHYAQLHLTTGD</sequence>
<dbReference type="InterPro" id="IPR012925">
    <property type="entry name" value="TipAS_dom"/>
</dbReference>
<evidence type="ECO:0000256" key="3">
    <source>
        <dbReference type="ARBA" id="ARBA00023159"/>
    </source>
</evidence>
<dbReference type="PANTHER" id="PTHR30204:SF90">
    <property type="entry name" value="HTH-TYPE TRANSCRIPTIONAL ACTIVATOR MTA"/>
    <property type="match status" value="1"/>
</dbReference>
<dbReference type="EMBL" id="CP121252">
    <property type="protein sequence ID" value="WFP16866.1"/>
    <property type="molecule type" value="Genomic_DNA"/>
</dbReference>
<evidence type="ECO:0000256" key="2">
    <source>
        <dbReference type="ARBA" id="ARBA00023125"/>
    </source>
</evidence>
<dbReference type="PROSITE" id="PS50937">
    <property type="entry name" value="HTH_MERR_2"/>
    <property type="match status" value="1"/>
</dbReference>
<accession>A0ABY8H6U5</accession>
<keyword evidence="7" id="KW-1185">Reference proteome</keyword>
<dbReference type="SUPFAM" id="SSF89082">
    <property type="entry name" value="Antibiotic binding domain of TipA-like multidrug resistance regulators"/>
    <property type="match status" value="1"/>
</dbReference>
<dbReference type="SMART" id="SM00422">
    <property type="entry name" value="HTH_MERR"/>
    <property type="match status" value="1"/>
</dbReference>
<dbReference type="InterPro" id="IPR000551">
    <property type="entry name" value="MerR-type_HTH_dom"/>
</dbReference>
<gene>
    <name evidence="6" type="ORF">P8192_01705</name>
</gene>
<evidence type="ECO:0000259" key="5">
    <source>
        <dbReference type="PROSITE" id="PS50937"/>
    </source>
</evidence>
<dbReference type="Gene3D" id="1.10.1660.10">
    <property type="match status" value="1"/>
</dbReference>
<dbReference type="Pfam" id="PF13411">
    <property type="entry name" value="MerR_1"/>
    <property type="match status" value="1"/>
</dbReference>
<keyword evidence="2" id="KW-0238">DNA-binding</keyword>
<organism evidence="6 7">
    <name type="scientific">Citricoccus muralis</name>
    <dbReference type="NCBI Taxonomy" id="169134"/>
    <lineage>
        <taxon>Bacteria</taxon>
        <taxon>Bacillati</taxon>
        <taxon>Actinomycetota</taxon>
        <taxon>Actinomycetes</taxon>
        <taxon>Micrococcales</taxon>
        <taxon>Micrococcaceae</taxon>
        <taxon>Citricoccus</taxon>
    </lineage>
</organism>
<proteinExistence type="predicted"/>
<dbReference type="PANTHER" id="PTHR30204">
    <property type="entry name" value="REDOX-CYCLING DRUG-SENSING TRANSCRIPTIONAL ACTIVATOR SOXR"/>
    <property type="match status" value="1"/>
</dbReference>
<dbReference type="Proteomes" id="UP001219037">
    <property type="component" value="Chromosome"/>
</dbReference>
<keyword evidence="1" id="KW-0805">Transcription regulation</keyword>
<dbReference type="SUPFAM" id="SSF46955">
    <property type="entry name" value="Putative DNA-binding domain"/>
    <property type="match status" value="1"/>
</dbReference>
<evidence type="ECO:0000313" key="6">
    <source>
        <dbReference type="EMBL" id="WFP16866.1"/>
    </source>
</evidence>
<keyword evidence="4" id="KW-0804">Transcription</keyword>
<dbReference type="RefSeq" id="WP_278157982.1">
    <property type="nucleotide sequence ID" value="NZ_CP121252.1"/>
</dbReference>
<evidence type="ECO:0000313" key="7">
    <source>
        <dbReference type="Proteomes" id="UP001219037"/>
    </source>
</evidence>
<evidence type="ECO:0000256" key="1">
    <source>
        <dbReference type="ARBA" id="ARBA00023015"/>
    </source>
</evidence>
<dbReference type="InterPro" id="IPR036244">
    <property type="entry name" value="TipA-like_antibiotic-bd"/>
</dbReference>
<dbReference type="Gene3D" id="1.10.490.50">
    <property type="entry name" value="Antibiotic binding domain of TipA-like multidrug resistance regulators"/>
    <property type="match status" value="1"/>
</dbReference>
<name>A0ABY8H6U5_9MICC</name>
<feature type="domain" description="HTH merR-type" evidence="5">
    <location>
        <begin position="15"/>
        <end position="84"/>
    </location>
</feature>